<comment type="caution">
    <text evidence="3">The sequence shown here is derived from an EMBL/GenBank/DDBJ whole genome shotgun (WGS) entry which is preliminary data.</text>
</comment>
<evidence type="ECO:0000256" key="1">
    <source>
        <dbReference type="SAM" id="MobiDB-lite"/>
    </source>
</evidence>
<reference evidence="3 4" key="1">
    <citation type="journal article" date="2002" name="Nature">
        <title>Genome sequence and comparative analysis of the model rodent malaria parasite Plasmodium yoelii yoelii.</title>
        <authorList>
            <person name="Carlton J.M."/>
            <person name="Angiuoli S.V."/>
            <person name="Suh B.B."/>
            <person name="Kooij T.W."/>
            <person name="Pertea M."/>
            <person name="Silva J.C."/>
            <person name="Ermolaeva M.D."/>
            <person name="Allen J.E."/>
            <person name="Selengut J.D."/>
            <person name="Koo H.L."/>
            <person name="Peterson J.D."/>
            <person name="Pop M."/>
            <person name="Kosack D.S."/>
            <person name="Shumway M.F."/>
            <person name="Bidwell S.L."/>
            <person name="Shallom S.J."/>
            <person name="van Aken S.E."/>
            <person name="Riedmuller S.B."/>
            <person name="Feldblyum T.V."/>
            <person name="Cho J.K."/>
            <person name="Quackenbush J."/>
            <person name="Sedegah M."/>
            <person name="Shoaibi A."/>
            <person name="Cummings L.M."/>
            <person name="Florens L."/>
            <person name="Yates J.R."/>
            <person name="Raine J.D."/>
            <person name="Sinden R.E."/>
            <person name="Harris M.A."/>
            <person name="Cunningham D.A."/>
            <person name="Preiser P.R."/>
            <person name="Bergman L.W."/>
            <person name="Vaidya A.B."/>
            <person name="van Lin L.H."/>
            <person name="Janse C.J."/>
            <person name="Waters A.P."/>
            <person name="Smith H.O."/>
            <person name="White O.R."/>
            <person name="Salzberg S.L."/>
            <person name="Venter J.C."/>
            <person name="Fraser C.M."/>
            <person name="Hoffman S.L."/>
            <person name="Gardner M.J."/>
            <person name="Carucci D.J."/>
        </authorList>
    </citation>
    <scope>NUCLEOTIDE SEQUENCE [LARGE SCALE GENOMIC DNA]</scope>
    <source>
        <strain evidence="3 4">17XNL</strain>
    </source>
</reference>
<dbReference type="PaxDb" id="73239-Q7RQB5"/>
<keyword evidence="4" id="KW-1185">Reference proteome</keyword>
<organism evidence="3 4">
    <name type="scientific">Plasmodium yoelii yoelii</name>
    <dbReference type="NCBI Taxonomy" id="73239"/>
    <lineage>
        <taxon>Eukaryota</taxon>
        <taxon>Sar</taxon>
        <taxon>Alveolata</taxon>
        <taxon>Apicomplexa</taxon>
        <taxon>Aconoidasida</taxon>
        <taxon>Haemosporida</taxon>
        <taxon>Plasmodiidae</taxon>
        <taxon>Plasmodium</taxon>
        <taxon>Plasmodium (Vinckeia)</taxon>
    </lineage>
</organism>
<sequence length="141" mass="16284">MGFITASRSSNEQIKTQQPSQDSSEKGNFDKKNNHEPRKEVPKSVTKIKRNETKGIDDNVLKTYKPIGVSIIILLIPITLLIMYKIFHWMEKGIEEKKMKKVINLFGVNKTTKTFINSTYGKNRMQIIINSSSQKKRLKNQ</sequence>
<feature type="compositionally biased region" description="Basic and acidic residues" evidence="1">
    <location>
        <begin position="23"/>
        <end position="42"/>
    </location>
</feature>
<protein>
    <submittedName>
        <fullName evidence="3">Uncharacterized protein</fullName>
    </submittedName>
</protein>
<evidence type="ECO:0000256" key="2">
    <source>
        <dbReference type="SAM" id="Phobius"/>
    </source>
</evidence>
<keyword evidence="2" id="KW-0472">Membrane</keyword>
<keyword evidence="2" id="KW-1133">Transmembrane helix</keyword>
<dbReference type="Proteomes" id="UP000008553">
    <property type="component" value="Unassembled WGS sequence"/>
</dbReference>
<evidence type="ECO:0000313" key="3">
    <source>
        <dbReference type="EMBL" id="EAA20476.1"/>
    </source>
</evidence>
<feature type="region of interest" description="Disordered" evidence="1">
    <location>
        <begin position="1"/>
        <end position="49"/>
    </location>
</feature>
<dbReference type="AlphaFoldDB" id="Q7RQB5"/>
<name>Q7RQB5_PLAYO</name>
<keyword evidence="2" id="KW-0812">Transmembrane</keyword>
<dbReference type="EMBL" id="AABL01000312">
    <property type="protein sequence ID" value="EAA20476.1"/>
    <property type="molecule type" value="Genomic_DNA"/>
</dbReference>
<gene>
    <name evidence="3" type="ORF">PY01186</name>
</gene>
<accession>Q7RQB5</accession>
<proteinExistence type="predicted"/>
<dbReference type="InParanoid" id="Q7RQB5"/>
<feature type="transmembrane region" description="Helical" evidence="2">
    <location>
        <begin position="67"/>
        <end position="87"/>
    </location>
</feature>
<evidence type="ECO:0000313" key="4">
    <source>
        <dbReference type="Proteomes" id="UP000008553"/>
    </source>
</evidence>
<feature type="compositionally biased region" description="Polar residues" evidence="1">
    <location>
        <begin position="1"/>
        <end position="22"/>
    </location>
</feature>